<accession>A0A7J6IDM7</accession>
<evidence type="ECO:0000313" key="1">
    <source>
        <dbReference type="EMBL" id="KAF4473924.1"/>
    </source>
</evidence>
<gene>
    <name evidence="1" type="ORF">CGGC5_v016920</name>
</gene>
<dbReference type="InParanoid" id="A0A7J6IDM7"/>
<dbReference type="EMBL" id="ANPB02000011">
    <property type="protein sequence ID" value="KAF4473924.1"/>
    <property type="molecule type" value="Genomic_DNA"/>
</dbReference>
<evidence type="ECO:0000313" key="2">
    <source>
        <dbReference type="Proteomes" id="UP000011096"/>
    </source>
</evidence>
<reference evidence="1 2" key="2">
    <citation type="submission" date="2020-04" db="EMBL/GenBank/DDBJ databases">
        <title>Genome sequencing and assembly of multiple isolates from the Colletotrichum gloeosporioides species complex.</title>
        <authorList>
            <person name="Gan P."/>
            <person name="Shirasu K."/>
        </authorList>
    </citation>
    <scope>NUCLEOTIDE SEQUENCE [LARGE SCALE GENOMIC DNA]</scope>
    <source>
        <strain evidence="1 2">Nara gc5</strain>
    </source>
</reference>
<name>A0A7J6IDM7_COLFN</name>
<comment type="caution">
    <text evidence="1">The sequence shown here is derived from an EMBL/GenBank/DDBJ whole genome shotgun (WGS) entry which is preliminary data.</text>
</comment>
<dbReference type="Proteomes" id="UP000011096">
    <property type="component" value="Unassembled WGS sequence"/>
</dbReference>
<proteinExistence type="predicted"/>
<sequence length="317" mass="35205">MDDYEVFRRLTTFPFTSATMEMFQCALQVIRKRYPLAFSQDLGQLVSEYPPREAFKQTEMPLQVTGDWVDYMNTVAISMNTAEQGVSSSLWHLARGDLVDNDIVTNYVQLLRSSYPDSQLLDPVTAASDALEAAARLCDTSDAATLIPCNLDGTWFVAVAYADCIQLYGVQVENITKLEQQFQASFHRPTIRISEPLTTTQPENMVILTLLSLRMLAGGGVPVLSAETAFLQKLRARIFIELLTDSPDAKDSDVSDRLKEAQVENSVFFDEAFIDEEDTLSPVGSTFTADLQDGGDFASGFSPEGNLSFSRTGFWCE</sequence>
<dbReference type="AlphaFoldDB" id="A0A7J6IDM7"/>
<organism evidence="1 2">
    <name type="scientific">Colletotrichum fructicola (strain Nara gc5)</name>
    <name type="common">Anthracnose fungus</name>
    <name type="synonym">Colletotrichum gloeosporioides (strain Nara gc5)</name>
    <dbReference type="NCBI Taxonomy" id="1213859"/>
    <lineage>
        <taxon>Eukaryota</taxon>
        <taxon>Fungi</taxon>
        <taxon>Dikarya</taxon>
        <taxon>Ascomycota</taxon>
        <taxon>Pezizomycotina</taxon>
        <taxon>Sordariomycetes</taxon>
        <taxon>Hypocreomycetidae</taxon>
        <taxon>Glomerellales</taxon>
        <taxon>Glomerellaceae</taxon>
        <taxon>Colletotrichum</taxon>
        <taxon>Colletotrichum gloeosporioides species complex</taxon>
    </lineage>
</organism>
<dbReference type="OrthoDB" id="4846383at2759"/>
<dbReference type="GeneID" id="43610027"/>
<protein>
    <submittedName>
        <fullName evidence="1">Uncharacterized protein</fullName>
    </submittedName>
</protein>
<dbReference type="RefSeq" id="XP_031877584.1">
    <property type="nucleotide sequence ID" value="XM_032025879.1"/>
</dbReference>
<reference evidence="1 2" key="1">
    <citation type="submission" date="2012-08" db="EMBL/GenBank/DDBJ databases">
        <authorList>
            <person name="Gan P.H.P."/>
            <person name="Ikeda K."/>
            <person name="Irieda H."/>
            <person name="Narusaka M."/>
            <person name="O'Connell R.J."/>
            <person name="Narusaka Y."/>
            <person name="Takano Y."/>
            <person name="Kubo Y."/>
            <person name="Shirasu K."/>
        </authorList>
    </citation>
    <scope>NUCLEOTIDE SEQUENCE [LARGE SCALE GENOMIC DNA]</scope>
    <source>
        <strain evidence="1 2">Nara gc5</strain>
    </source>
</reference>
<keyword evidence="2" id="KW-1185">Reference proteome</keyword>